<keyword evidence="9 33" id="KW-1032">Host cell membrane</keyword>
<keyword evidence="16 33" id="KW-0732">Signal</keyword>
<dbReference type="InterPro" id="IPR000777">
    <property type="entry name" value="HIV1_Gp120"/>
</dbReference>
<keyword evidence="12 33" id="KW-1162">Viral penetration into host cytoplasm</keyword>
<comment type="subunit">
    <text evidence="32">The mature envelope protein (Env) consists of a homotrimer of non-covalently associated gp120-gp41 heterodimers. The resulting complex protrudes from the virus surface as a spike. There seems to be as few as 10 spikes on the average virion. Interacts with host CD4, CCR5 and CXCR4. Gp120 also interacts with the C-type lectins CD209/DC-SIGN and CLEC4M/DC-SIGNR (collectively referred to as DC-SIGN(R)). Gp120 and gp41 interact with GalCer. Gp120 interacts with host ITGA4/ITGB7 complex; on CD4+ T-cells, this interaction results in rapid activation of integrin ITGAL/LFA-1, which facilitates efficient cell-to-cell spreading of HIV-1. Gp120 interacts with cell-associated heparan sulfate; this interaction increases virus infectivity on permissive cells and may be involved in infection of CD4- cells.</text>
</comment>
<keyword evidence="31 33" id="KW-1160">Virus entry into host cell</keyword>
<dbReference type="Gene3D" id="1.10.287.210">
    <property type="match status" value="1"/>
</dbReference>
<comment type="PTM">
    <text evidence="33">Highly glycosylated by host. The high number of glycan on the protein is reffered to as 'glycan shield' because it contributes to hide protein sequence from adaptive immune system.</text>
</comment>
<dbReference type="GO" id="GO:0005198">
    <property type="term" value="F:structural molecule activity"/>
    <property type="evidence" value="ECO:0007669"/>
    <property type="project" value="UniProtKB-UniRule"/>
</dbReference>
<dbReference type="Pfam" id="PF00517">
    <property type="entry name" value="GP41"/>
    <property type="match status" value="1"/>
</dbReference>
<keyword evidence="15 33" id="KW-0053">Apoptosis</keyword>
<comment type="domain">
    <text evidence="33">The YXXL motif is involved in determining the exact site of viral release at the surface of infected mononuclear cells and promotes endocytosis. YXXL and di-leucine endocytosis motifs interact directly or indirectly with the clathrin adapter complexes, opperate independently, and their activities are not additive.</text>
</comment>
<dbReference type="GO" id="GO:0075512">
    <property type="term" value="P:clathrin-dependent endocytosis of virus by host cell"/>
    <property type="evidence" value="ECO:0007669"/>
    <property type="project" value="UniProtKB-UniRule"/>
</dbReference>
<feature type="coiled-coil region" evidence="33">
    <location>
        <begin position="627"/>
        <end position="661"/>
    </location>
</feature>
<keyword evidence="27 33" id="KW-1015">Disulfide bond</keyword>
<feature type="region of interest" description="CD4-binding loop" evidence="33">
    <location>
        <begin position="369"/>
        <end position="379"/>
    </location>
</feature>
<dbReference type="FunFam" id="1.20.5.490:FF:000001">
    <property type="entry name" value="Envelope glycoprotein gp160"/>
    <property type="match status" value="1"/>
</dbReference>
<dbReference type="EMBL" id="HQ908200">
    <property type="protein sequence ID" value="AEG76837.1"/>
    <property type="molecule type" value="Genomic_DNA"/>
</dbReference>
<evidence type="ECO:0000256" key="22">
    <source>
        <dbReference type="ARBA" id="ARBA00022989"/>
    </source>
</evidence>
<comment type="function">
    <text evidence="33">Envelope glycoprotein gp160: Oligomerizes in the host endoplasmic reticulum into predominantly trimers. In a second time, gp160 transits in the host Golgi, where glycosylation is completed. The precursor is then proteolytically cleaved in the trans-Golgi and thereby activated by cellular furin or furin-like proteases to produce gp120 and gp41.</text>
</comment>
<organismHost>
    <name type="scientific">Homo sapiens</name>
    <name type="common">Human</name>
    <dbReference type="NCBI Taxonomy" id="9606"/>
</organismHost>
<comment type="domain">
    <text evidence="33">The CD4-binding region is targeted by the antibody b12.</text>
</comment>
<evidence type="ECO:0000256" key="32">
    <source>
        <dbReference type="ARBA" id="ARBA00062028"/>
    </source>
</evidence>
<dbReference type="GO" id="GO:0019031">
    <property type="term" value="C:viral envelope"/>
    <property type="evidence" value="ECO:0007669"/>
    <property type="project" value="UniProtKB-KW"/>
</dbReference>
<evidence type="ECO:0000256" key="6">
    <source>
        <dbReference type="ARBA" id="ARBA00004650"/>
    </source>
</evidence>
<evidence type="ECO:0000256" key="29">
    <source>
        <dbReference type="ARBA" id="ARBA00023280"/>
    </source>
</evidence>
<comment type="function">
    <text evidence="33">Transmembrane protein gp41: Acts as a class I viral fusion protein. Under the current model, the protein has at least 3 conformational states: pre-fusion native state, pre-hairpin intermediate state, and post-fusion hairpin state. During fusion of viral and target intracellular membranes, the coiled coil regions (heptad repeats) assume a trimer-of-hairpins structure, positioning the fusion peptide in close proximity to the C-terminal region of the ectodomain. The formation of this structure appears to drive apposition and subsequent fusion of viral and target cell membranes. Complete fusion occurs in host cell endosomes and is dynamin-dependent, however some lipid transfer might occur at the plasma membrane. The virus undergoes clathrin-dependent internalization long before endosomal fusion, thus minimizing the surface exposure of conserved viral epitopes during fusion and reducing the efficacy of inhibitors targeting these epitopes. Membranes fusion leads to delivery of the nucleocapsid into the cytoplasm.</text>
</comment>
<feature type="domain" description="Retroviral envelope protein GP41-like" evidence="37">
    <location>
        <begin position="524"/>
        <end position="713"/>
    </location>
</feature>
<dbReference type="SUPFAM" id="SSF56502">
    <property type="entry name" value="gp120 core"/>
    <property type="match status" value="2"/>
</dbReference>
<keyword evidence="13 33" id="KW-0165">Cleavage on pair of basic residues</keyword>
<feature type="chain" id="PRO_5023405061" description="Transmembrane protein gp41" evidence="33">
    <location>
        <begin position="506"/>
        <end position="850"/>
    </location>
</feature>
<dbReference type="GO" id="GO:0019064">
    <property type="term" value="P:fusion of virus membrane with host plasma membrane"/>
    <property type="evidence" value="ECO:0007669"/>
    <property type="project" value="UniProtKB-UniRule"/>
</dbReference>
<feature type="lipid moiety-binding region" description="S-palmitoyl cysteine; by host" evidence="33">
    <location>
        <position position="758"/>
    </location>
</feature>
<dbReference type="Pfam" id="PF00516">
    <property type="entry name" value="GP120"/>
    <property type="match status" value="1"/>
</dbReference>
<keyword evidence="10 33" id="KW-1165">Clathrin-mediated endocytosis of virus by host</keyword>
<evidence type="ECO:0000256" key="7">
    <source>
        <dbReference type="ARBA" id="ARBA00022506"/>
    </source>
</evidence>
<feature type="disulfide bond" evidence="33">
    <location>
        <begin position="53"/>
        <end position="73"/>
    </location>
</feature>
<feature type="disulfide bond" evidence="33">
    <location>
        <begin position="226"/>
        <end position="255"/>
    </location>
</feature>
<keyword evidence="18 33" id="KW-0946">Virion</keyword>
<feature type="site" description="Cleavage; by host furin" evidence="33">
    <location>
        <begin position="505"/>
        <end position="506"/>
    </location>
</feature>
<keyword evidence="20 33" id="KW-0261">Viral envelope protein</keyword>
<evidence type="ECO:0000256" key="30">
    <source>
        <dbReference type="ARBA" id="ARBA00023288"/>
    </source>
</evidence>
<feature type="region of interest" description="Immunosuppression" evidence="33">
    <location>
        <begin position="568"/>
        <end position="586"/>
    </location>
</feature>
<comment type="subcellular location">
    <subcellularLocation>
        <location evidence="3">Host cell membrane</location>
        <topology evidence="3">Peripheral membrane protein</topology>
    </subcellularLocation>
    <subcellularLocation>
        <location evidence="1">Host cell membrane</location>
        <topology evidence="1">Single-pass type I membrane protein</topology>
    </subcellularLocation>
    <subcellularLocation>
        <location evidence="2">Host endosome membrane</location>
        <topology evidence="2">Peripheral membrane protein</topology>
    </subcellularLocation>
    <subcellularLocation>
        <location evidence="5">Host endosome membrane</location>
        <topology evidence="5">Single-pass type I membrane protein</topology>
    </subcellularLocation>
    <subcellularLocation>
        <location evidence="6">Virion membrane</location>
        <topology evidence="6">Peripheral membrane protein</topology>
    </subcellularLocation>
    <subcellularLocation>
        <location evidence="4">Virion membrane</location>
        <topology evidence="4">Single-pass type I membrane protein</topology>
    </subcellularLocation>
</comment>
<keyword evidence="14 33" id="KW-0812">Transmembrane</keyword>
<dbReference type="GO" id="GO:1903911">
    <property type="term" value="P:positive regulation of receptor clustering"/>
    <property type="evidence" value="ECO:0007669"/>
    <property type="project" value="UniProtKB-UniRule"/>
</dbReference>
<comment type="PTM">
    <text evidence="33">Palmitoylation of the transmembrane protein and of Env polyprotein (prior to its proteolytic cleavage) is essential for their association with host cell membrane lipid rafts. Palmitoylation is therefore required for envelope trafficking to classical lipid rafts, but not for viral replication.</text>
</comment>
<evidence type="ECO:0000259" key="36">
    <source>
        <dbReference type="Pfam" id="PF00516"/>
    </source>
</evidence>
<evidence type="ECO:0000256" key="9">
    <source>
        <dbReference type="ARBA" id="ARBA00022511"/>
    </source>
</evidence>
<comment type="PTM">
    <text evidence="33">Specific enzymatic cleavages in vivo yield mature proteins. Envelope glycoproteins are synthesized as a inactive precursor that is heavily N-glycosylated and processed likely by host cell furin in the Golgi to yield the mature SU and TM proteins. The cleavage site between SU and TM requires the minimal sequence [KR]-X-[KR]-R. About 2 of the 9 disulfide bonds of gp41 are reduced by P4HB/PDI, following binding to CD4 receptor.</text>
</comment>
<comment type="function">
    <text evidence="33">Surface protein gp120: Attaches the virus to the host lymphoid cell by binding to the primary receptor CD4. This interaction induces a structural rearrangement creating a high affinity binding site for a chemokine coreceptor like CXCR4 and/or CCR5. Acts as a ligand for CD209/DC-SIGN and CLEC4M/DC-SIGNR, which are respectively found on dendritic cells (DCs), and on endothelial cells of liver sinusoids and lymph node sinuses. These interactions allow capture of viral particles at mucosal surfaces by these cells and subsequent transmission to permissive cells. HIV subverts the migration properties of dendritic cells to gain access to CD4+ T-cells in lymph nodes. Virus transmission to permissive T-cells occurs either in trans (without DCs infection, through viral capture and transmission), or in cis (following DCs productive infection, through the usual CD4-gp120 interaction), thereby inducing a robust infection. In trans infection, bound virions remain infectious over days and it is proposed that they are not degraded, but protected in non-lysosomal acidic organelles within the DCs close to the cell membrane thus contributing to the viral infectious potential during DCs' migration from the periphery to the lymphoid tissues. On arrival at lymphoid tissues, intact virions recycle back to DCs' cell surface allowing virus transmission to CD4+ T-cells.</text>
</comment>
<evidence type="ECO:0000313" key="38">
    <source>
        <dbReference type="EMBL" id="AEG76837.1"/>
    </source>
</evidence>
<evidence type="ECO:0000256" key="12">
    <source>
        <dbReference type="ARBA" id="ARBA00022595"/>
    </source>
</evidence>
<dbReference type="GO" id="GO:0039654">
    <property type="term" value="P:fusion of virus membrane with host endosome membrane"/>
    <property type="evidence" value="ECO:0007669"/>
    <property type="project" value="UniProtKB-UniRule"/>
</dbReference>
<evidence type="ECO:0000256" key="11">
    <source>
        <dbReference type="ARBA" id="ARBA00022581"/>
    </source>
</evidence>
<feature type="compositionally biased region" description="Basic and acidic residues" evidence="35">
    <location>
        <begin position="720"/>
        <end position="734"/>
    </location>
</feature>
<comment type="miscellaneous">
    <text evidence="33">Inhibitors targeting HIV-1 viral envelope proteins are used as antiretroviral drugs. Attachment of virions to the cell surface via non-specific interactions and CD4 binding can be blocked by inhibitors that include cyanovirin-N, cyclotriazadisulfonamide analogs, PRO 2000, TNX 355 and PRO 542. In addition, BMS 806 can block CD4-induced conformational changes. Env interactions with the coreceptor molecules can be targeted by CCR5 antagonists including SCH-D, maraviroc (UK 427857) and aplaviroc (GW 873140), and the CXCR4 antagonist AMD 070. Fusion of viral and cellular membranes can be inhibited by peptides such as enfuvirtide and tifuvirtide (T 1249). Resistance to inhibitors associated with mutations in Env are observed. Most of the time, single mutations confer only a modest reduction in drug susceptibility. Combination of several mutations is usually required to develop a high-level drug resistance.</text>
</comment>
<dbReference type="Gene3D" id="1.20.5.490">
    <property type="entry name" value="Single helix bin"/>
    <property type="match status" value="1"/>
</dbReference>
<evidence type="ECO:0000256" key="28">
    <source>
        <dbReference type="ARBA" id="ARBA00023180"/>
    </source>
</evidence>
<comment type="similarity">
    <text evidence="33">Belongs to the HIV-1 env protein family.</text>
</comment>
<dbReference type="GO" id="GO:0019062">
    <property type="term" value="P:virion attachment to host cell"/>
    <property type="evidence" value="ECO:0007669"/>
    <property type="project" value="UniProtKB-UniRule"/>
</dbReference>
<evidence type="ECO:0000256" key="17">
    <source>
        <dbReference type="ARBA" id="ARBA00022804"/>
    </source>
</evidence>
<dbReference type="InterPro" id="IPR036377">
    <property type="entry name" value="Gp120_core_sf"/>
</dbReference>
<keyword evidence="7 33" id="KW-1168">Fusion of virus membrane with host membrane</keyword>
<name>F6LCK7_HV1</name>
<keyword evidence="24 33" id="KW-0175">Coiled coil</keyword>
<comment type="caution">
    <text evidence="33 34">Lacks conserved residue(s) required for the propagation of feature annotation.</text>
</comment>
<feature type="transmembrane region" description="Helical" evidence="34">
    <location>
        <begin position="506"/>
        <end position="529"/>
    </location>
</feature>
<evidence type="ECO:0000256" key="35">
    <source>
        <dbReference type="SAM" id="MobiDB-lite"/>
    </source>
</evidence>
<sequence>MRVKGIKKNYRDLWRWGVMLLGMLMICSATEKLWVTVYYGVPVWKEATTTLFCASDAKAYDTEVHNVWATHACVPTDPNPQEVMLKNVTENFNMWKNNMVEQMHEDIVSLWDQSLKPCVKLTPLCVTLNCTDYWKNNTNVTEEIKGEIKEIKGEIKNCSFNITTNIRDKVQNTYALFYKTDVVPIGNITNTTTTNYTNYRLISCNTSVITQACPKVSFEPIPIHYCAPAGFAILKCNDPKFNGTGPCTNVSTVQCTHGIRPVVSTQLLLNGSLAEEVIFRSENLTDNAKIIIVQLKEPVEINCTRPNNNTRKGIHIGPGRAFYATGDIIGNIRQAYCNINITKWNNTLERVTEKLKEQFNNKTIIFNHSSGGDPEVVMHSFNCRGEFFYCNTTNLFTNELNDTDGNIILPCRIKQIINMWQEVGKAMYAPPISGPINCLSNITGLLLTRDGGIGNNTINETFRPGGGDMRDNWRSELYKYKVVKIEPLGLAPTKAKRRVVQREKRAVGIGALFLGFLGAAGSTMGAASLTLTVQARSLLSGIVQQQNNLLRAIEAQQHLLQLTVWGIKQLQARILAVERYLRDQQLLGIWGCSGKIICTTTVPWNTSWSNKSLSQIWDNMTWMDWDREINNYTRLIYDLLEESQNQQEKNEQELLELDKWASLWNWFDISNWLWYIKIFIMIVGGLIGLRIVFTVLSIVNRVRQGYSPLSFQTHLPATRGPDRPEGIEEEGGERGRDRSVRLVNGFLALFWDDLRSLCLFSYHRLRDLLLVVTRIVELLGRRGWEILKHWWSLLQYWIQELKNSAISLFNATAIAVAEGTDRVIEVGRRACRAVLHIPRRIRQGAERALI</sequence>
<feature type="disulfide bond" evidence="33">
    <location>
        <begin position="236"/>
        <end position="247"/>
    </location>
</feature>
<keyword evidence="23 33" id="KW-1039">Host endosome</keyword>
<dbReference type="SUPFAM" id="SSF58069">
    <property type="entry name" value="Virus ectodomain"/>
    <property type="match status" value="1"/>
</dbReference>
<keyword evidence="25 33" id="KW-0472">Membrane</keyword>
<evidence type="ECO:0000256" key="3">
    <source>
        <dbReference type="ARBA" id="ARBA00004505"/>
    </source>
</evidence>
<feature type="domain" description="Human immunodeficiency virus 1 envelope glycoprotein Gp120" evidence="36">
    <location>
        <begin position="33"/>
        <end position="505"/>
    </location>
</feature>
<dbReference type="GO" id="GO:0052031">
    <property type="term" value="P:symbiont-mediated perturbation of host defense response"/>
    <property type="evidence" value="ECO:0007669"/>
    <property type="project" value="UniProtKB-UniRule"/>
</dbReference>
<evidence type="ECO:0000256" key="16">
    <source>
        <dbReference type="ARBA" id="ARBA00022729"/>
    </source>
</evidence>
<dbReference type="Gene3D" id="2.170.40.20">
    <property type="entry name" value="Human immunodeficiency virus 1, Gp160, envelope glycoprotein"/>
    <property type="match status" value="2"/>
</dbReference>
<evidence type="ECO:0000256" key="27">
    <source>
        <dbReference type="ARBA" id="ARBA00023157"/>
    </source>
</evidence>
<feature type="transmembrane region" description="Helical" evidence="34">
    <location>
        <begin position="672"/>
        <end position="699"/>
    </location>
</feature>
<evidence type="ECO:0000256" key="21">
    <source>
        <dbReference type="ARBA" id="ARBA00022890"/>
    </source>
</evidence>
<evidence type="ECO:0000256" key="26">
    <source>
        <dbReference type="ARBA" id="ARBA00023139"/>
    </source>
</evidence>
<comment type="miscellaneous">
    <text evidence="33">HIV-1 lineages are divided in three main groups, M (for Major), O (for Outlier), and N (for New, or Non-M, Non-O). The vast majority of strains found worldwide belong to the group M. Group O seems to be endemic to and largely confined to Cameroon and neighboring countries in West Central Africa, where these viruses represent a small minority of HIV-1 strains. The group N is represented by a limited number of isolates from Cameroonian persons. The group M is further subdivided in 9 clades or subtypes (A to D, F to H, J and K).</text>
</comment>
<feature type="lipid moiety-binding region" description="S-palmitoyl cysteine; by host" evidence="33">
    <location>
        <position position="831"/>
    </location>
</feature>
<dbReference type="GO" id="GO:1903908">
    <property type="term" value="P:positive regulation of plasma membrane raft polarization"/>
    <property type="evidence" value="ECO:0007669"/>
    <property type="project" value="UniProtKB-UniRule"/>
</dbReference>
<evidence type="ECO:0000256" key="10">
    <source>
        <dbReference type="ARBA" id="ARBA00022570"/>
    </source>
</evidence>
<evidence type="ECO:0000256" key="25">
    <source>
        <dbReference type="ARBA" id="ARBA00023136"/>
    </source>
</evidence>
<keyword evidence="17 33" id="KW-1161">Viral attachment to host cell</keyword>
<evidence type="ECO:0000256" key="31">
    <source>
        <dbReference type="ARBA" id="ARBA00023296"/>
    </source>
</evidence>
<feature type="disulfide bond" evidence="33">
    <location>
        <begin position="592"/>
        <end position="598"/>
    </location>
</feature>
<evidence type="ECO:0000256" key="4">
    <source>
        <dbReference type="ARBA" id="ARBA00004563"/>
    </source>
</evidence>
<evidence type="ECO:0000259" key="37">
    <source>
        <dbReference type="Pfam" id="PF00517"/>
    </source>
</evidence>
<keyword evidence="11 33" id="KW-0945">Host-virus interaction</keyword>
<keyword evidence="29 33" id="KW-0899">Viral immunoevasion</keyword>
<keyword evidence="19 33" id="KW-1043">Host membrane</keyword>
<evidence type="ECO:0000256" key="2">
    <source>
        <dbReference type="ARBA" id="ARBA00004433"/>
    </source>
</evidence>
<evidence type="ECO:0000256" key="34">
    <source>
        <dbReference type="RuleBase" id="RU363095"/>
    </source>
</evidence>
<dbReference type="FunFam" id="2.170.40.20:FF:000003">
    <property type="entry name" value="Envelope glycoprotein gp160"/>
    <property type="match status" value="1"/>
</dbReference>
<evidence type="ECO:0000256" key="13">
    <source>
        <dbReference type="ARBA" id="ARBA00022685"/>
    </source>
</evidence>
<keyword evidence="8 33" id="KW-1170">Fusion of virus membrane with host endosomal membrane</keyword>
<feature type="region of interest" description="Disordered" evidence="35">
    <location>
        <begin position="715"/>
        <end position="734"/>
    </location>
</feature>
<comment type="subcellular location">
    <molecule>Transmembrane protein gp41</molecule>
    <subcellularLocation>
        <location evidence="33">Virion membrane</location>
        <topology evidence="33">Single-pass type I membrane protein</topology>
    </subcellularLocation>
    <subcellularLocation>
        <location evidence="33">Host cell membrane</location>
        <topology evidence="33">Single-pass type I membrane protein</topology>
    </subcellularLocation>
    <subcellularLocation>
        <location evidence="33">Host endosome membrane</location>
        <topology evidence="33">Single-pass type I membrane protein</topology>
    </subcellularLocation>
    <text evidence="33">It is probably concentrated at the site of budding and incorporated into the virions possibly by contacts between the cytoplasmic tail of Env and the N-terminus of Gag.</text>
</comment>
<evidence type="ECO:0000256" key="20">
    <source>
        <dbReference type="ARBA" id="ARBA00022879"/>
    </source>
</evidence>
<comment type="domain">
    <text evidence="33">The membrane proximal external region (MPER) present in gp41 is a tryptophan-rich region recognized by the antibodies 2F5, Z13, and 4E10. MPER seems to play a role in fusion.</text>
</comment>
<feature type="topological domain" description="Cytoplasmic" evidence="33">
    <location>
        <begin position="700"/>
        <end position="850"/>
    </location>
</feature>
<reference evidence="38" key="1">
    <citation type="journal article" date="2011" name="PLoS ONE">
        <title>Cross-Sectional Detection of Acute HIV Infection: Timing of Transmission, Inflammation and Antiretroviral Therapy.</title>
        <authorList>
            <person name="Gay C."/>
            <person name="Dibben O."/>
            <person name="Anderson J.A."/>
            <person name="Stacey A."/>
            <person name="Mayo A.J."/>
            <person name="Norris P.J."/>
            <person name="Kuruc J.D."/>
            <person name="Salazar-Gonzalez J.F."/>
            <person name="Li H."/>
            <person name="Keele B.F."/>
            <person name="Hicks C."/>
            <person name="Margolis D."/>
            <person name="Ferrari G."/>
            <person name="Haynes B."/>
            <person name="Swanstrom R."/>
            <person name="Shaw G.M."/>
            <person name="Hahn B.H."/>
            <person name="Eron J.J."/>
            <person name="Borrow P."/>
            <person name="Cohen M.S."/>
        </authorList>
    </citation>
    <scope>NUCLEOTIDE SEQUENCE</scope>
    <source>
        <strain evidence="38">701010145_C2</strain>
    </source>
</reference>
<evidence type="ECO:0000256" key="33">
    <source>
        <dbReference type="HAMAP-Rule" id="MF_04083"/>
    </source>
</evidence>
<dbReference type="GO" id="GO:0019082">
    <property type="term" value="P:viral protein processing"/>
    <property type="evidence" value="ECO:0007669"/>
    <property type="project" value="UniProtKB-UniRule"/>
</dbReference>
<feature type="region of interest" description="Fusion peptide" evidence="33">
    <location>
        <begin position="506"/>
        <end position="526"/>
    </location>
</feature>
<keyword evidence="22 33" id="KW-1133">Transmembrane helix</keyword>
<evidence type="ECO:0000256" key="5">
    <source>
        <dbReference type="ARBA" id="ARBA00004578"/>
    </source>
</evidence>
<dbReference type="GO" id="GO:0044175">
    <property type="term" value="C:host cell endosome membrane"/>
    <property type="evidence" value="ECO:0007669"/>
    <property type="project" value="UniProtKB-SubCell"/>
</dbReference>
<dbReference type="HAMAP" id="MF_04083">
    <property type="entry name" value="HIV_ENV"/>
    <property type="match status" value="1"/>
</dbReference>
<keyword evidence="28 33" id="KW-0325">Glycoprotein</keyword>
<evidence type="ECO:0000256" key="15">
    <source>
        <dbReference type="ARBA" id="ARBA00022703"/>
    </source>
</evidence>
<proteinExistence type="inferred from homology"/>
<comment type="subunit">
    <text evidence="33">The mature envelope protein (Env) consists of a homotrimer of non-covalently associated gp120-gp41 heterodimers. The resulting complex protrudes from the virus surface as a spike. There seems to be as few as 10 spikes on the average virion. Surface protein gp120 interacts with host CD4, CCR5 and CXCR4. Gp120 also interacts with the C-type lectins CD209/DC-SIGN and CLEC4M/DC-SIGNR (collectively referred to as DC-SIGN(R)). Gp120 and gp41 interact with GalCer. Gp120 interacts with host ITGA4/ITGB7 complex; on CD4+ T-cells, this interaction results in rapid activation of integrin ITGAL/LFA-1, which facilitates efficient cell-to-cell spreading of HIV-1. Gp120 interacts with cell-associated heparan sulfate; this interaction increases virus infectivity on permissive cells and may be involved in infection of CD4- cells.</text>
</comment>
<feature type="region of interest" description="MPER; binding to GalCer" evidence="33">
    <location>
        <begin position="656"/>
        <end position="677"/>
    </location>
</feature>
<dbReference type="FunFam" id="2.170.40.20:FF:000001">
    <property type="entry name" value="Envelope glycoprotein gp160"/>
    <property type="match status" value="1"/>
</dbReference>
<dbReference type="GO" id="GO:0055036">
    <property type="term" value="C:virion membrane"/>
    <property type="evidence" value="ECO:0007669"/>
    <property type="project" value="UniProtKB-SubCell"/>
</dbReference>
<comment type="domain">
    <text evidence="33 34">The 17 amino acids long immunosuppressive region is present in many retroviral envelope proteins. Synthetic peptides derived from this relatively conserved sequence inhibit immune function in vitro and in vivo.</text>
</comment>
<evidence type="ECO:0000256" key="19">
    <source>
        <dbReference type="ARBA" id="ARBA00022870"/>
    </source>
</evidence>
<evidence type="ECO:0000256" key="23">
    <source>
        <dbReference type="ARBA" id="ARBA00023046"/>
    </source>
</evidence>
<gene>
    <name evidence="33 38" type="primary">env</name>
</gene>
<dbReference type="FunFam" id="1.10.287.210:FF:000001">
    <property type="entry name" value="Envelope glycoprotein gp160"/>
    <property type="match status" value="1"/>
</dbReference>
<evidence type="ECO:0000256" key="14">
    <source>
        <dbReference type="ARBA" id="ARBA00022692"/>
    </source>
</evidence>
<evidence type="ECO:0000256" key="24">
    <source>
        <dbReference type="ARBA" id="ARBA00023054"/>
    </source>
</evidence>
<evidence type="ECO:0000256" key="1">
    <source>
        <dbReference type="ARBA" id="ARBA00004402"/>
    </source>
</evidence>
<evidence type="ECO:0000256" key="18">
    <source>
        <dbReference type="ARBA" id="ARBA00022844"/>
    </source>
</evidence>
<feature type="chain" id="PRO_5023405062" description="Envelope glycoprotein gp160" evidence="33">
    <location>
        <begin position="32"/>
        <end position="850"/>
    </location>
</feature>
<protein>
    <recommendedName>
        <fullName evidence="33">Envelope glycoprotein gp160</fullName>
    </recommendedName>
    <alternativeName>
        <fullName evidence="33">Env polyprotein</fullName>
    </alternativeName>
    <component>
        <recommendedName>
            <fullName evidence="33">Surface protein gp120</fullName>
            <shortName evidence="33">SU</shortName>
        </recommendedName>
        <alternativeName>
            <fullName evidence="33">Glycoprotein 120</fullName>
            <shortName evidence="33">gp120</shortName>
        </alternativeName>
    </component>
    <component>
        <recommendedName>
            <fullName evidence="33">Transmembrane protein gp41</fullName>
            <shortName evidence="33">TM</shortName>
        </recommendedName>
        <alternativeName>
            <fullName evidence="33">Glycoprotein 41</fullName>
            <shortName evidence="33">gp41</shortName>
        </alternativeName>
    </component>
</protein>
<keyword evidence="21 33" id="KW-1164">Virus endocytosis by host</keyword>
<dbReference type="InterPro" id="IPR037527">
    <property type="entry name" value="Gp160"/>
</dbReference>
<evidence type="ECO:0000256" key="8">
    <source>
        <dbReference type="ARBA" id="ARBA00022510"/>
    </source>
</evidence>
<comment type="domain">
    <text evidence="33">Some of the most genetically diverse regions of the viral genome are present in Env. They are called variable regions 1 through 5 (V1 through V5). Coreceptor usage of gp120 is determined mainly by the primary structure of the third variable region (V3) in the outer domain of gp120. The sequence of V3 determines which coreceptor, CCR5 and/or CXCR4 (corresponding to R5/macrophage, X4/T cell and R5X4/T cell and macrophage tropism), is used to trigger the fusion potential of the Env complex, and hence which cells the virus can infect. Binding to CCR5 involves a region adjacent in addition to V3.</text>
</comment>
<dbReference type="InterPro" id="IPR000328">
    <property type="entry name" value="GP41-like"/>
</dbReference>
<dbReference type="GO" id="GO:0016020">
    <property type="term" value="C:membrane"/>
    <property type="evidence" value="ECO:0007669"/>
    <property type="project" value="UniProtKB-UniRule"/>
</dbReference>
<keyword evidence="26 33" id="KW-0564">Palmitate</keyword>
<dbReference type="GO" id="GO:0020002">
    <property type="term" value="C:host cell plasma membrane"/>
    <property type="evidence" value="ECO:0007669"/>
    <property type="project" value="UniProtKB-SubCell"/>
</dbReference>
<feature type="short sequence motif" description="YXXL motif; contains endocytosis signal" evidence="33">
    <location>
        <begin position="706"/>
        <end position="709"/>
    </location>
</feature>
<comment type="subcellular location">
    <molecule>Surface protein gp120</molecule>
    <subcellularLocation>
        <location evidence="33">Virion membrane</location>
        <topology evidence="33">Peripheral membrane protein</topology>
    </subcellularLocation>
    <subcellularLocation>
        <location evidence="33">Host cell membrane</location>
        <topology evidence="33">Peripheral membrane protein</topology>
    </subcellularLocation>
    <subcellularLocation>
        <location evidence="33">Host endosome membrane</location>
        <topology evidence="33">Single-pass type I membrane protein</topology>
    </subcellularLocation>
    <text evidence="33">The surface protein is not anchored to the viral envelope, but associates with the extravirion surface through its binding to TM. It is probably concentrated at the site of budding and incorporated into the virions possibly by contacts between the cytoplasmic tail of Env and the N-terminus of Gag.</text>
</comment>
<organism evidence="38">
    <name type="scientific">Human immunodeficiency virus type 1</name>
    <name type="common">HIV-1</name>
    <dbReference type="NCBI Taxonomy" id="11676"/>
    <lineage>
        <taxon>Viruses</taxon>
        <taxon>Riboviria</taxon>
        <taxon>Pararnavirae</taxon>
        <taxon>Artverviricota</taxon>
        <taxon>Revtraviricetes</taxon>
        <taxon>Ortervirales</taxon>
        <taxon>Retroviridae</taxon>
        <taxon>Orthoretrovirinae</taxon>
        <taxon>Lentivirus</taxon>
        <taxon>Lentivirus humimdef1</taxon>
    </lineage>
</organism>
<accession>F6LCK7</accession>
<keyword evidence="30 33" id="KW-0449">Lipoprotein</keyword>
<dbReference type="CDD" id="cd09909">
    <property type="entry name" value="HIV-1-like_HR1-HR2"/>
    <property type="match status" value="1"/>
</dbReference>